<organism evidence="8">
    <name type="scientific">Oryza punctata</name>
    <name type="common">Red rice</name>
    <dbReference type="NCBI Taxonomy" id="4537"/>
    <lineage>
        <taxon>Eukaryota</taxon>
        <taxon>Viridiplantae</taxon>
        <taxon>Streptophyta</taxon>
        <taxon>Embryophyta</taxon>
        <taxon>Tracheophyta</taxon>
        <taxon>Spermatophyta</taxon>
        <taxon>Magnoliopsida</taxon>
        <taxon>Liliopsida</taxon>
        <taxon>Poales</taxon>
        <taxon>Poaceae</taxon>
        <taxon>BOP clade</taxon>
        <taxon>Oryzoideae</taxon>
        <taxon>Oryzeae</taxon>
        <taxon>Oryzinae</taxon>
        <taxon>Oryza</taxon>
    </lineage>
</organism>
<feature type="region of interest" description="Disordered" evidence="6">
    <location>
        <begin position="304"/>
        <end position="337"/>
    </location>
</feature>
<dbReference type="HOGENOM" id="CLU_746729_0_0_1"/>
<dbReference type="OMA" id="RENEWPT"/>
<dbReference type="PROSITE" id="PS51775">
    <property type="entry name" value="GTD_BINDING"/>
    <property type="match status" value="1"/>
</dbReference>
<keyword evidence="2" id="KW-0812">Transmembrane</keyword>
<dbReference type="Pfam" id="PF04576">
    <property type="entry name" value="Zein-binding"/>
    <property type="match status" value="1"/>
</dbReference>
<keyword evidence="3" id="KW-1133">Transmembrane helix</keyword>
<dbReference type="eggNOG" id="ENOG502R7QU">
    <property type="taxonomic scope" value="Eukaryota"/>
</dbReference>
<evidence type="ECO:0000256" key="3">
    <source>
        <dbReference type="ARBA" id="ARBA00022989"/>
    </source>
</evidence>
<evidence type="ECO:0000259" key="7">
    <source>
        <dbReference type="PROSITE" id="PS51775"/>
    </source>
</evidence>
<evidence type="ECO:0000313" key="9">
    <source>
        <dbReference type="Proteomes" id="UP000026962"/>
    </source>
</evidence>
<dbReference type="Gramene" id="OPUNC08G07890.1">
    <property type="protein sequence ID" value="OPUNC08G07890.1"/>
    <property type="gene ID" value="OPUNC08G07890"/>
</dbReference>
<dbReference type="InterPro" id="IPR007656">
    <property type="entry name" value="GTD-bd"/>
</dbReference>
<evidence type="ECO:0000256" key="4">
    <source>
        <dbReference type="ARBA" id="ARBA00023136"/>
    </source>
</evidence>
<keyword evidence="4" id="KW-0472">Membrane</keyword>
<keyword evidence="9" id="KW-1185">Reference proteome</keyword>
<dbReference type="PANTHER" id="PTHR31422">
    <property type="entry name" value="BNAANNG28530D PROTEIN"/>
    <property type="match status" value="1"/>
</dbReference>
<protein>
    <recommendedName>
        <fullName evidence="7">GTD-binding domain-containing protein</fullName>
    </recommendedName>
</protein>
<feature type="domain" description="GTD-binding" evidence="7">
    <location>
        <begin position="9"/>
        <end position="107"/>
    </location>
</feature>
<accession>A0A0E0LT31</accession>
<feature type="region of interest" description="Disordered" evidence="6">
    <location>
        <begin position="180"/>
        <end position="235"/>
    </location>
</feature>
<reference evidence="8" key="2">
    <citation type="submission" date="2018-05" db="EMBL/GenBank/DDBJ databases">
        <title>OpunRS2 (Oryza punctata Reference Sequence Version 2).</title>
        <authorList>
            <person name="Zhang J."/>
            <person name="Kudrna D."/>
            <person name="Lee S."/>
            <person name="Talag J."/>
            <person name="Welchert J."/>
            <person name="Wing R.A."/>
        </authorList>
    </citation>
    <scope>NUCLEOTIDE SEQUENCE [LARGE SCALE GENOMIC DNA]</scope>
</reference>
<dbReference type="GO" id="GO:0016020">
    <property type="term" value="C:membrane"/>
    <property type="evidence" value="ECO:0007669"/>
    <property type="project" value="UniProtKB-SubCell"/>
</dbReference>
<evidence type="ECO:0000256" key="5">
    <source>
        <dbReference type="SAM" id="Coils"/>
    </source>
</evidence>
<sequence>MAGVGEDDGEVAALREALRQQAAAVEELRGELEEERQAAASGADEALAMIVRLQAEKAAERMEAEQFRRVAEERIQHDEASLAFLKAVVFHQEMEISSLNRRLIAAGDVRAAAAAVDLPWLRKLAKNGVVPSRRNASLPAARLEDLCSEIDAGEEVRHPRRPTRTVSDIGEVIGREKEWLTSNASHRQQPPPPRLHRSASHRLRRVPSYSETATLRSSRRASPEIISEEDDDDLISRHGEKARNACNCNDHTTIADIEQIKLNVQNLQTEFTKTKEATISIGDLQARLLTEICAKLDAMQMHQDVQVGKRSSSSSSSDPVQVRVSREEGSSSKGGGYTQSELLMNQFIEAMMYIPKGTVDVIIYTTLKESSGGGEWWICHHPLTDIWDHEVGEFATTYSYHEVPFRSH</sequence>
<dbReference type="STRING" id="4537.A0A0E0LT31"/>
<comment type="subcellular location">
    <subcellularLocation>
        <location evidence="1">Membrane</location>
    </subcellularLocation>
</comment>
<name>A0A0E0LT31_ORYPU</name>
<reference evidence="8" key="1">
    <citation type="submission" date="2015-04" db="UniProtKB">
        <authorList>
            <consortium name="EnsemblPlants"/>
        </authorList>
    </citation>
    <scope>IDENTIFICATION</scope>
</reference>
<dbReference type="EnsemblPlants" id="OPUNC08G07890.1">
    <property type="protein sequence ID" value="OPUNC08G07890.1"/>
    <property type="gene ID" value="OPUNC08G07890"/>
</dbReference>
<evidence type="ECO:0000313" key="8">
    <source>
        <dbReference type="EnsemblPlants" id="OPUNC08G07890.1"/>
    </source>
</evidence>
<keyword evidence="5" id="KW-0175">Coiled coil</keyword>
<evidence type="ECO:0000256" key="6">
    <source>
        <dbReference type="SAM" id="MobiDB-lite"/>
    </source>
</evidence>
<evidence type="ECO:0000256" key="2">
    <source>
        <dbReference type="ARBA" id="ARBA00022692"/>
    </source>
</evidence>
<dbReference type="Proteomes" id="UP000026962">
    <property type="component" value="Chromosome 8"/>
</dbReference>
<dbReference type="GO" id="GO:0080115">
    <property type="term" value="F:myosin XI tail binding"/>
    <property type="evidence" value="ECO:0007669"/>
    <property type="project" value="UniProtKB-ARBA"/>
</dbReference>
<evidence type="ECO:0000256" key="1">
    <source>
        <dbReference type="ARBA" id="ARBA00004370"/>
    </source>
</evidence>
<dbReference type="PANTHER" id="PTHR31422:SF17">
    <property type="entry name" value="OS08G0269000 PROTEIN"/>
    <property type="match status" value="1"/>
</dbReference>
<proteinExistence type="predicted"/>
<feature type="compositionally biased region" description="Basic residues" evidence="6">
    <location>
        <begin position="194"/>
        <end position="205"/>
    </location>
</feature>
<feature type="coiled-coil region" evidence="5">
    <location>
        <begin position="11"/>
        <end position="70"/>
    </location>
</feature>
<dbReference type="AlphaFoldDB" id="A0A0E0LT31"/>